<dbReference type="EMBL" id="JARAOO010000009">
    <property type="protein sequence ID" value="KAJ7956319.1"/>
    <property type="molecule type" value="Genomic_DNA"/>
</dbReference>
<evidence type="ECO:0000313" key="14">
    <source>
        <dbReference type="Proteomes" id="UP001163823"/>
    </source>
</evidence>
<evidence type="ECO:0000256" key="4">
    <source>
        <dbReference type="ARBA" id="ARBA00022729"/>
    </source>
</evidence>
<keyword evidence="9" id="KW-0449">Lipoprotein</keyword>
<dbReference type="PANTHER" id="PTHR19328:SF70">
    <property type="entry name" value="PROTEIN, PUTATIVE-RELATED"/>
    <property type="match status" value="1"/>
</dbReference>
<feature type="domain" description="Glucose/Sorbosone dehydrogenase" evidence="12">
    <location>
        <begin position="4"/>
        <end position="285"/>
    </location>
</feature>
<keyword evidence="5" id="KW-0634">PQQ</keyword>
<evidence type="ECO:0000256" key="9">
    <source>
        <dbReference type="ARBA" id="ARBA00023288"/>
    </source>
</evidence>
<dbReference type="KEGG" id="qsa:O6P43_022783"/>
<dbReference type="FunFam" id="2.120.10.30:FF:000067">
    <property type="entry name" value="HHIP-like 1"/>
    <property type="match status" value="1"/>
</dbReference>
<keyword evidence="8" id="KW-0325">Glycoprotein</keyword>
<comment type="similarity">
    <text evidence="10">Belongs to the PQQ oxidoreductase GdhB family.</text>
</comment>
<dbReference type="Proteomes" id="UP001163823">
    <property type="component" value="Chromosome 9"/>
</dbReference>
<evidence type="ECO:0000259" key="12">
    <source>
        <dbReference type="Pfam" id="PF07995"/>
    </source>
</evidence>
<dbReference type="Pfam" id="PF07995">
    <property type="entry name" value="GSDH"/>
    <property type="match status" value="1"/>
</dbReference>
<dbReference type="InterPro" id="IPR011041">
    <property type="entry name" value="Quinoprot_gluc/sorb_DH_b-prop"/>
</dbReference>
<accession>A0AAD7LDV2</accession>
<dbReference type="InterPro" id="IPR012938">
    <property type="entry name" value="Glc/Sorbosone_DH"/>
</dbReference>
<keyword evidence="11" id="KW-0812">Transmembrane</keyword>
<keyword evidence="4" id="KW-0732">Signal</keyword>
<comment type="cofactor">
    <cofactor evidence="1">
        <name>pyrroloquinoline quinone</name>
        <dbReference type="ChEBI" id="CHEBI:58442"/>
    </cofactor>
</comment>
<dbReference type="AlphaFoldDB" id="A0AAD7LDV2"/>
<evidence type="ECO:0000256" key="6">
    <source>
        <dbReference type="ARBA" id="ARBA00023002"/>
    </source>
</evidence>
<comment type="subcellular location">
    <subcellularLocation>
        <location evidence="2">Cell membrane</location>
        <topology evidence="2">Lipid-anchor</topology>
    </subcellularLocation>
</comment>
<sequence length="480" mass="53527">MVPHPDGSNRVFLSNQPGKIWLATIPSEQSNMNSKVMEAKPFLDITDNVLFGTEFGLMGMAFHPNFVQNGRFFLSYNCDKLKHPRCSGRCACNTDVACDPARLGSDNGISPCQYLNVVAEFTVNGTASKPSLAKSASPLEVRRIFTMGLPYKGGHAGQILFGPADGYLYVMTGDGSDQDDPYNFAQNKKSLLGKILRLDIDNLPSDKEMRDQDLWGNYSIPRDNPYINDKDLELEIWALGLRNPWRCSFDSERPSYFLCGDTGQDQYEEIDLIVKGGNYGWRVYEGPILFHPLKSPGGNTSSSSINSIFPVLGYNHSEVDKKSGSASITGGYFYRSMTDPCMYGRYVYTDLYAFSVWVGMESLENSRNFTSAKIPFRCAHNSPMQCTFVDGNPMPALGYIFSLAEDNNKDLFFLTTTGVYRVARPSHCNFKCSKSSVTASVNDKLHSSSSMSQKNVKGQKPVYFLLFLLLPYPAGLYFIM</sequence>
<organism evidence="13 14">
    <name type="scientific">Quillaja saponaria</name>
    <name type="common">Soap bark tree</name>
    <dbReference type="NCBI Taxonomy" id="32244"/>
    <lineage>
        <taxon>Eukaryota</taxon>
        <taxon>Viridiplantae</taxon>
        <taxon>Streptophyta</taxon>
        <taxon>Embryophyta</taxon>
        <taxon>Tracheophyta</taxon>
        <taxon>Spermatophyta</taxon>
        <taxon>Magnoliopsida</taxon>
        <taxon>eudicotyledons</taxon>
        <taxon>Gunneridae</taxon>
        <taxon>Pentapetalae</taxon>
        <taxon>rosids</taxon>
        <taxon>fabids</taxon>
        <taxon>Fabales</taxon>
        <taxon>Quillajaceae</taxon>
        <taxon>Quillaja</taxon>
    </lineage>
</organism>
<evidence type="ECO:0000256" key="2">
    <source>
        <dbReference type="ARBA" id="ARBA00004193"/>
    </source>
</evidence>
<evidence type="ECO:0000256" key="10">
    <source>
        <dbReference type="ARBA" id="ARBA00061483"/>
    </source>
</evidence>
<feature type="transmembrane region" description="Helical" evidence="11">
    <location>
        <begin position="461"/>
        <end position="479"/>
    </location>
</feature>
<keyword evidence="7 11" id="KW-0472">Membrane</keyword>
<name>A0AAD7LDV2_QUISA</name>
<reference evidence="13" key="1">
    <citation type="journal article" date="2023" name="Science">
        <title>Elucidation of the pathway for biosynthesis of saponin adjuvants from the soapbark tree.</title>
        <authorList>
            <person name="Reed J."/>
            <person name="Orme A."/>
            <person name="El-Demerdash A."/>
            <person name="Owen C."/>
            <person name="Martin L.B.B."/>
            <person name="Misra R.C."/>
            <person name="Kikuchi S."/>
            <person name="Rejzek M."/>
            <person name="Martin A.C."/>
            <person name="Harkess A."/>
            <person name="Leebens-Mack J."/>
            <person name="Louveau T."/>
            <person name="Stephenson M.J."/>
            <person name="Osbourn A."/>
        </authorList>
    </citation>
    <scope>NUCLEOTIDE SEQUENCE</scope>
    <source>
        <strain evidence="13">S10</strain>
    </source>
</reference>
<dbReference type="PANTHER" id="PTHR19328">
    <property type="entry name" value="HEDGEHOG-INTERACTING PROTEIN"/>
    <property type="match status" value="1"/>
</dbReference>
<dbReference type="SUPFAM" id="SSF50952">
    <property type="entry name" value="Soluble quinoprotein glucose dehydrogenase"/>
    <property type="match status" value="1"/>
</dbReference>
<protein>
    <submittedName>
        <fullName evidence="13">HIPL1 protein</fullName>
    </submittedName>
</protein>
<gene>
    <name evidence="13" type="ORF">O6P43_022783</name>
</gene>
<evidence type="ECO:0000256" key="8">
    <source>
        <dbReference type="ARBA" id="ARBA00023180"/>
    </source>
</evidence>
<dbReference type="InterPro" id="IPR011042">
    <property type="entry name" value="6-blade_b-propeller_TolB-like"/>
</dbReference>
<proteinExistence type="inferred from homology"/>
<evidence type="ECO:0000256" key="1">
    <source>
        <dbReference type="ARBA" id="ARBA00001931"/>
    </source>
</evidence>
<keyword evidence="6" id="KW-0560">Oxidoreductase</keyword>
<evidence type="ECO:0000256" key="5">
    <source>
        <dbReference type="ARBA" id="ARBA00022891"/>
    </source>
</evidence>
<evidence type="ECO:0000256" key="7">
    <source>
        <dbReference type="ARBA" id="ARBA00023136"/>
    </source>
</evidence>
<evidence type="ECO:0000256" key="11">
    <source>
        <dbReference type="SAM" id="Phobius"/>
    </source>
</evidence>
<keyword evidence="14" id="KW-1185">Reference proteome</keyword>
<comment type="caution">
    <text evidence="13">The sequence shown here is derived from an EMBL/GenBank/DDBJ whole genome shotgun (WGS) entry which is preliminary data.</text>
</comment>
<dbReference type="Gene3D" id="2.120.10.30">
    <property type="entry name" value="TolB, C-terminal domain"/>
    <property type="match status" value="1"/>
</dbReference>
<evidence type="ECO:0000313" key="13">
    <source>
        <dbReference type="EMBL" id="KAJ7956319.1"/>
    </source>
</evidence>
<dbReference type="GO" id="GO:0005886">
    <property type="term" value="C:plasma membrane"/>
    <property type="evidence" value="ECO:0007669"/>
    <property type="project" value="UniProtKB-SubCell"/>
</dbReference>
<dbReference type="GO" id="GO:0016491">
    <property type="term" value="F:oxidoreductase activity"/>
    <property type="evidence" value="ECO:0007669"/>
    <property type="project" value="UniProtKB-KW"/>
</dbReference>
<keyword evidence="11" id="KW-1133">Transmembrane helix</keyword>
<keyword evidence="3" id="KW-1003">Cell membrane</keyword>
<evidence type="ECO:0000256" key="3">
    <source>
        <dbReference type="ARBA" id="ARBA00022475"/>
    </source>
</evidence>